<organism evidence="6 7">
    <name type="scientific">Paenibacillus odorifer</name>
    <dbReference type="NCBI Taxonomy" id="189426"/>
    <lineage>
        <taxon>Bacteria</taxon>
        <taxon>Bacillati</taxon>
        <taxon>Bacillota</taxon>
        <taxon>Bacilli</taxon>
        <taxon>Bacillales</taxon>
        <taxon>Paenibacillaceae</taxon>
        <taxon>Paenibacillus</taxon>
    </lineage>
</organism>
<feature type="compositionally biased region" description="Basic and acidic residues" evidence="5">
    <location>
        <begin position="40"/>
        <end position="55"/>
    </location>
</feature>
<evidence type="ECO:0000256" key="1">
    <source>
        <dbReference type="ARBA" id="ARBA00004613"/>
    </source>
</evidence>
<evidence type="ECO:0008006" key="8">
    <source>
        <dbReference type="Google" id="ProtNLM"/>
    </source>
</evidence>
<gene>
    <name evidence="6" type="ORF">BSK51_30730</name>
</gene>
<comment type="subcellular location">
    <subcellularLocation>
        <location evidence="1">Secreted</location>
    </subcellularLocation>
</comment>
<feature type="compositionally biased region" description="Acidic residues" evidence="5">
    <location>
        <begin position="131"/>
        <end position="151"/>
    </location>
</feature>
<keyword evidence="2" id="KW-0964">Secreted</keyword>
<dbReference type="InterPro" id="IPR028974">
    <property type="entry name" value="TSP_type-3_rpt"/>
</dbReference>
<dbReference type="PANTHER" id="PTHR10199">
    <property type="entry name" value="THROMBOSPONDIN"/>
    <property type="match status" value="1"/>
</dbReference>
<dbReference type="InterPro" id="IPR059100">
    <property type="entry name" value="TSP3_bac"/>
</dbReference>
<feature type="non-terminal residue" evidence="6">
    <location>
        <position position="1"/>
    </location>
</feature>
<evidence type="ECO:0000313" key="7">
    <source>
        <dbReference type="Proteomes" id="UP000187313"/>
    </source>
</evidence>
<evidence type="ECO:0000256" key="5">
    <source>
        <dbReference type="SAM" id="MobiDB-lite"/>
    </source>
</evidence>
<accession>A0ABX3H0M0</accession>
<name>A0ABX3H0M0_9BACL</name>
<dbReference type="EMBL" id="MPTD01000065">
    <property type="protein sequence ID" value="OMD42440.1"/>
    <property type="molecule type" value="Genomic_DNA"/>
</dbReference>
<feature type="compositionally biased region" description="Acidic residues" evidence="5">
    <location>
        <begin position="1"/>
        <end position="32"/>
    </location>
</feature>
<evidence type="ECO:0000256" key="2">
    <source>
        <dbReference type="ARBA" id="ARBA00022525"/>
    </source>
</evidence>
<protein>
    <recommendedName>
        <fullName evidence="8">Thrombospondin</fullName>
    </recommendedName>
</protein>
<feature type="non-terminal residue" evidence="6">
    <location>
        <position position="151"/>
    </location>
</feature>
<dbReference type="Pfam" id="PF18884">
    <property type="entry name" value="TSP3_bac"/>
    <property type="match status" value="5"/>
</dbReference>
<dbReference type="Proteomes" id="UP000187313">
    <property type="component" value="Unassembled WGS sequence"/>
</dbReference>
<feature type="compositionally biased region" description="Acidic residues" evidence="5">
    <location>
        <begin position="71"/>
        <end position="94"/>
    </location>
</feature>
<sequence>GKVGDELDTDGDGIPDSLDPDDDNDGLSDEQELINGTNPKHPDTDHDGINDKDDPFPTDPTKPGNGGQLDTDGDGIPDSLDPDDDNDGLTDEQEIVLGTDPKKADTDGDGINDKDDPFPTDATKPGKVGDELDTDGDGIPDSLDPDDDNDG</sequence>
<comment type="caution">
    <text evidence="6">The sequence shown here is derived from an EMBL/GenBank/DDBJ whole genome shotgun (WGS) entry which is preliminary data.</text>
</comment>
<feature type="compositionally biased region" description="Basic and acidic residues" evidence="5">
    <location>
        <begin position="100"/>
        <end position="117"/>
    </location>
</feature>
<proteinExistence type="predicted"/>
<reference evidence="6 7" key="1">
    <citation type="submission" date="2016-10" db="EMBL/GenBank/DDBJ databases">
        <title>Paenibacillus species isolates.</title>
        <authorList>
            <person name="Beno S.M."/>
        </authorList>
    </citation>
    <scope>NUCLEOTIDE SEQUENCE [LARGE SCALE GENOMIC DNA]</scope>
    <source>
        <strain evidence="6 7">FSL R5-0923</strain>
    </source>
</reference>
<feature type="region of interest" description="Disordered" evidence="5">
    <location>
        <begin position="1"/>
        <end position="151"/>
    </location>
</feature>
<evidence type="ECO:0000256" key="4">
    <source>
        <dbReference type="ARBA" id="ARBA00022837"/>
    </source>
</evidence>
<evidence type="ECO:0000256" key="3">
    <source>
        <dbReference type="ARBA" id="ARBA00022729"/>
    </source>
</evidence>
<keyword evidence="3" id="KW-0732">Signal</keyword>
<dbReference type="Gene3D" id="4.10.1080.10">
    <property type="entry name" value="TSP type-3 repeat"/>
    <property type="match status" value="2"/>
</dbReference>
<evidence type="ECO:0000313" key="6">
    <source>
        <dbReference type="EMBL" id="OMD42440.1"/>
    </source>
</evidence>
<keyword evidence="4" id="KW-0106">Calcium</keyword>
<keyword evidence="7" id="KW-1185">Reference proteome</keyword>